<feature type="region of interest" description="Disordered" evidence="1">
    <location>
        <begin position="38"/>
        <end position="63"/>
    </location>
</feature>
<protein>
    <submittedName>
        <fullName evidence="2">Uncharacterized protein</fullName>
    </submittedName>
</protein>
<dbReference type="KEGG" id="gog:C1280_11665"/>
<dbReference type="AlphaFoldDB" id="A0A2Z3HK60"/>
<keyword evidence="3" id="KW-1185">Reference proteome</keyword>
<reference evidence="2 3" key="1">
    <citation type="submission" date="2018-01" db="EMBL/GenBank/DDBJ databases">
        <title>G. obscuriglobus.</title>
        <authorList>
            <person name="Franke J."/>
            <person name="Blomberg W."/>
            <person name="Selmecki A."/>
        </authorList>
    </citation>
    <scope>NUCLEOTIDE SEQUENCE [LARGE SCALE GENOMIC DNA]</scope>
    <source>
        <strain evidence="2 3">DSM 5831</strain>
    </source>
</reference>
<evidence type="ECO:0000256" key="1">
    <source>
        <dbReference type="SAM" id="MobiDB-lite"/>
    </source>
</evidence>
<gene>
    <name evidence="2" type="ORF">C1280_11665</name>
</gene>
<organism evidence="2 3">
    <name type="scientific">Gemmata obscuriglobus</name>
    <dbReference type="NCBI Taxonomy" id="114"/>
    <lineage>
        <taxon>Bacteria</taxon>
        <taxon>Pseudomonadati</taxon>
        <taxon>Planctomycetota</taxon>
        <taxon>Planctomycetia</taxon>
        <taxon>Gemmatales</taxon>
        <taxon>Gemmataceae</taxon>
        <taxon>Gemmata</taxon>
    </lineage>
</organism>
<sequence>MALRQHRSVVGAARRREWGWWVASDVRRHGAPGRRCSAWPHRWRGHPRMRGADVSEPNPALHLTPPADLERTAHSAMAVQVSLLFGGGGADAVLAACSRPR</sequence>
<evidence type="ECO:0000313" key="2">
    <source>
        <dbReference type="EMBL" id="AWM42214.1"/>
    </source>
</evidence>
<proteinExistence type="predicted"/>
<evidence type="ECO:0000313" key="3">
    <source>
        <dbReference type="Proteomes" id="UP000245802"/>
    </source>
</evidence>
<accession>A0A2Z3HK60</accession>
<name>A0A2Z3HK60_9BACT</name>
<dbReference type="EMBL" id="CP025958">
    <property type="protein sequence ID" value="AWM42214.1"/>
    <property type="molecule type" value="Genomic_DNA"/>
</dbReference>
<dbReference type="Proteomes" id="UP000245802">
    <property type="component" value="Chromosome"/>
</dbReference>